<dbReference type="EMBL" id="AEWX01000019">
    <property type="protein sequence ID" value="EGC20050.1"/>
    <property type="molecule type" value="Genomic_DNA"/>
</dbReference>
<comment type="caution">
    <text evidence="1">The sequence shown here is derived from an EMBL/GenBank/DDBJ whole genome shotgun (WGS) entry which is preliminary data.</text>
</comment>
<proteinExistence type="predicted"/>
<protein>
    <submittedName>
        <fullName evidence="1">Uncharacterized protein</fullName>
    </submittedName>
</protein>
<gene>
    <name evidence="1" type="ORF">HMPREF9141_1429</name>
</gene>
<organism evidence="1 2">
    <name type="scientific">Prevotella multiformis DSM 16608</name>
    <dbReference type="NCBI Taxonomy" id="888743"/>
    <lineage>
        <taxon>Bacteria</taxon>
        <taxon>Pseudomonadati</taxon>
        <taxon>Bacteroidota</taxon>
        <taxon>Bacteroidia</taxon>
        <taxon>Bacteroidales</taxon>
        <taxon>Prevotellaceae</taxon>
        <taxon>Prevotella</taxon>
    </lineage>
</organism>
<dbReference type="Proteomes" id="UP000005697">
    <property type="component" value="Unassembled WGS sequence"/>
</dbReference>
<evidence type="ECO:0000313" key="1">
    <source>
        <dbReference type="EMBL" id="EGC20050.1"/>
    </source>
</evidence>
<keyword evidence="2" id="KW-1185">Reference proteome</keyword>
<accession>F0F762</accession>
<sequence>MTWFADIPPCLTGRCVDELQAVNHTDFYPNHAISVSCSKHTDF</sequence>
<dbReference type="AlphaFoldDB" id="F0F762"/>
<dbReference type="HOGENOM" id="CLU_3237713_0_0_10"/>
<name>F0F762_9BACT</name>
<evidence type="ECO:0000313" key="2">
    <source>
        <dbReference type="Proteomes" id="UP000005697"/>
    </source>
</evidence>
<reference evidence="1 2" key="1">
    <citation type="submission" date="2011-01" db="EMBL/GenBank/DDBJ databases">
        <authorList>
            <person name="Muzny D."/>
            <person name="Qin X."/>
            <person name="Deng J."/>
            <person name="Jiang H."/>
            <person name="Liu Y."/>
            <person name="Qu J."/>
            <person name="Song X.-Z."/>
            <person name="Zhang L."/>
            <person name="Thornton R."/>
            <person name="Coyle M."/>
            <person name="Francisco L."/>
            <person name="Jackson L."/>
            <person name="Javaid M."/>
            <person name="Korchina V."/>
            <person name="Kovar C."/>
            <person name="Mata R."/>
            <person name="Mathew T."/>
            <person name="Ngo R."/>
            <person name="Nguyen L."/>
            <person name="Nguyen N."/>
            <person name="Okwuonu G."/>
            <person name="Ongeri F."/>
            <person name="Pham C."/>
            <person name="Simmons D."/>
            <person name="Wilczek-Boney K."/>
            <person name="Hale W."/>
            <person name="Jakkamsetti A."/>
            <person name="Pham P."/>
            <person name="Ruth R."/>
            <person name="San Lucas F."/>
            <person name="Warren J."/>
            <person name="Zhang J."/>
            <person name="Zhao Z."/>
            <person name="Zhou C."/>
            <person name="Zhu D."/>
            <person name="Lee S."/>
            <person name="Bess C."/>
            <person name="Blankenburg K."/>
            <person name="Forbes L."/>
            <person name="Fu Q."/>
            <person name="Gubbala S."/>
            <person name="Hirani K."/>
            <person name="Jayaseelan J.C."/>
            <person name="Lara F."/>
            <person name="Munidasa M."/>
            <person name="Palculict T."/>
            <person name="Patil S."/>
            <person name="Pu L.-L."/>
            <person name="Saada N."/>
            <person name="Tang L."/>
            <person name="Weissenberger G."/>
            <person name="Zhu Y."/>
            <person name="Hemphill L."/>
            <person name="Shang Y."/>
            <person name="Youmans B."/>
            <person name="Ayvaz T."/>
            <person name="Ross M."/>
            <person name="Santibanez J."/>
            <person name="Aqrawi P."/>
            <person name="Gross S."/>
            <person name="Joshi V."/>
            <person name="Fowler G."/>
            <person name="Nazareth L."/>
            <person name="Reid J."/>
            <person name="Worley K."/>
            <person name="Petrosino J."/>
            <person name="Highlander S."/>
            <person name="Gibbs R."/>
        </authorList>
    </citation>
    <scope>NUCLEOTIDE SEQUENCE [LARGE SCALE GENOMIC DNA]</scope>
    <source>
        <strain evidence="1 2">DSM 16608</strain>
    </source>
</reference>